<evidence type="ECO:0000256" key="1">
    <source>
        <dbReference type="SAM" id="MobiDB-lite"/>
    </source>
</evidence>
<sequence>MSALIEAAARLQAVLWREAEIAGTAPLATLGALMEEKREALLALSRLGPPENAAERAALRGMMAAAEENGMVLGAVADALGTVRDRLRRDLAQAADPGTYGPQGSAFPGPRRKPLRHTLAASLDHTA</sequence>
<accession>A0ABR7RDC4</accession>
<feature type="region of interest" description="Disordered" evidence="1">
    <location>
        <begin position="91"/>
        <end position="114"/>
    </location>
</feature>
<reference evidence="2 3" key="1">
    <citation type="journal article" date="2009" name="Int. J. Syst. Evol. Microbiol.">
        <title>Transfer of Teichococcus ludipueritiae and Muricoccus roseus to the genus Roseomonas, as Roseomonas ludipueritiae comb. nov. and Roseomonas rosea comb. nov., respectively, and emended description of the genus Roseomonas.</title>
        <authorList>
            <person name="Sanchez-Porro C."/>
            <person name="Gallego V."/>
            <person name="Busse H.J."/>
            <person name="Kampfer P."/>
            <person name="Ventosa A."/>
        </authorList>
    </citation>
    <scope>NUCLEOTIDE SEQUENCE [LARGE SCALE GENOMIC DNA]</scope>
    <source>
        <strain evidence="2 3">DSM 14915</strain>
    </source>
</reference>
<proteinExistence type="predicted"/>
<comment type="caution">
    <text evidence="2">The sequence shown here is derived from an EMBL/GenBank/DDBJ whole genome shotgun (WGS) entry which is preliminary data.</text>
</comment>
<dbReference type="Proteomes" id="UP000603940">
    <property type="component" value="Unassembled WGS sequence"/>
</dbReference>
<name>A0ABR7RDC4_9PROT</name>
<dbReference type="RefSeq" id="WP_187780854.1">
    <property type="nucleotide sequence ID" value="NZ_JACTUZ010000191.1"/>
</dbReference>
<organism evidence="2 3">
    <name type="scientific">Pseudoroseomonas ludipueritiae</name>
    <dbReference type="NCBI Taxonomy" id="198093"/>
    <lineage>
        <taxon>Bacteria</taxon>
        <taxon>Pseudomonadati</taxon>
        <taxon>Pseudomonadota</taxon>
        <taxon>Alphaproteobacteria</taxon>
        <taxon>Acetobacterales</taxon>
        <taxon>Acetobacteraceae</taxon>
        <taxon>Pseudoroseomonas</taxon>
    </lineage>
</organism>
<evidence type="ECO:0008006" key="4">
    <source>
        <dbReference type="Google" id="ProtNLM"/>
    </source>
</evidence>
<keyword evidence="3" id="KW-1185">Reference proteome</keyword>
<gene>
    <name evidence="2" type="ORF">IBL25_23185</name>
</gene>
<protein>
    <recommendedName>
        <fullName evidence="4">Flagellar protein FlgN</fullName>
    </recommendedName>
</protein>
<evidence type="ECO:0000313" key="3">
    <source>
        <dbReference type="Proteomes" id="UP000603940"/>
    </source>
</evidence>
<evidence type="ECO:0000313" key="2">
    <source>
        <dbReference type="EMBL" id="MBC9179854.1"/>
    </source>
</evidence>
<dbReference type="EMBL" id="JACTUZ010000191">
    <property type="protein sequence ID" value="MBC9179854.1"/>
    <property type="molecule type" value="Genomic_DNA"/>
</dbReference>